<gene>
    <name evidence="2" type="ORF">SAMN06296241_1408</name>
</gene>
<keyword evidence="1" id="KW-0732">Signal</keyword>
<reference evidence="3" key="1">
    <citation type="submission" date="2017-09" db="EMBL/GenBank/DDBJ databases">
        <authorList>
            <person name="Varghese N."/>
            <person name="Submissions S."/>
        </authorList>
    </citation>
    <scope>NUCLEOTIDE SEQUENCE [LARGE SCALE GENOMIC DNA]</scope>
    <source>
        <strain evidence="3">CGMCC 1.12641</strain>
    </source>
</reference>
<evidence type="ECO:0000313" key="3">
    <source>
        <dbReference type="Proteomes" id="UP000219193"/>
    </source>
</evidence>
<name>A0A285X3D0_9FLAO</name>
<accession>A0A285X3D0</accession>
<dbReference type="AlphaFoldDB" id="A0A285X3D0"/>
<feature type="chain" id="PRO_5012922297" evidence="1">
    <location>
        <begin position="25"/>
        <end position="166"/>
    </location>
</feature>
<dbReference type="RefSeq" id="WP_097055574.1">
    <property type="nucleotide sequence ID" value="NZ_OCMF01000001.1"/>
</dbReference>
<evidence type="ECO:0000256" key="1">
    <source>
        <dbReference type="SAM" id="SignalP"/>
    </source>
</evidence>
<dbReference type="Gene3D" id="3.10.450.50">
    <property type="match status" value="1"/>
</dbReference>
<dbReference type="PROSITE" id="PS51257">
    <property type="entry name" value="PROKAR_LIPOPROTEIN"/>
    <property type="match status" value="1"/>
</dbReference>
<dbReference type="Proteomes" id="UP000219193">
    <property type="component" value="Unassembled WGS sequence"/>
</dbReference>
<protein>
    <submittedName>
        <fullName evidence="2">Uncharacterized protein</fullName>
    </submittedName>
</protein>
<sequence length="166" mass="19162">MKLLKTLGLFTFMLLLMVACEEKAERTAENEMETAEIPNADEAMKGWSDAWNSNDSQMLKDYSADDAVLLMWGRQMTGDSLNTWMDSTATWMKDLRTTALMTEKDDNFAWETGTYTHGTSRNDTLSMRGTYTVIWERAEGEYEGDWRIKVMDISPEQEPMQPQEQQ</sequence>
<dbReference type="OrthoDB" id="9814425at2"/>
<organism evidence="2 3">
    <name type="scientific">Salinimicrobium sediminis</name>
    <dbReference type="NCBI Taxonomy" id="1343891"/>
    <lineage>
        <taxon>Bacteria</taxon>
        <taxon>Pseudomonadati</taxon>
        <taxon>Bacteroidota</taxon>
        <taxon>Flavobacteriia</taxon>
        <taxon>Flavobacteriales</taxon>
        <taxon>Flavobacteriaceae</taxon>
        <taxon>Salinimicrobium</taxon>
    </lineage>
</organism>
<dbReference type="SUPFAM" id="SSF54427">
    <property type="entry name" value="NTF2-like"/>
    <property type="match status" value="1"/>
</dbReference>
<dbReference type="EMBL" id="OCMF01000001">
    <property type="protein sequence ID" value="SOC79870.1"/>
    <property type="molecule type" value="Genomic_DNA"/>
</dbReference>
<proteinExistence type="predicted"/>
<feature type="signal peptide" evidence="1">
    <location>
        <begin position="1"/>
        <end position="24"/>
    </location>
</feature>
<evidence type="ECO:0000313" key="2">
    <source>
        <dbReference type="EMBL" id="SOC79870.1"/>
    </source>
</evidence>
<dbReference type="InterPro" id="IPR032710">
    <property type="entry name" value="NTF2-like_dom_sf"/>
</dbReference>
<keyword evidence="3" id="KW-1185">Reference proteome</keyword>